<protein>
    <recommendedName>
        <fullName evidence="1">DUF8175 domain-containing protein</fullName>
    </recommendedName>
</protein>
<organism evidence="2 3">
    <name type="scientific">Streptomyces buecherae</name>
    <dbReference type="NCBI Taxonomy" id="2763006"/>
    <lineage>
        <taxon>Bacteria</taxon>
        <taxon>Bacillati</taxon>
        <taxon>Actinomycetota</taxon>
        <taxon>Actinomycetes</taxon>
        <taxon>Kitasatosporales</taxon>
        <taxon>Streptomycetaceae</taxon>
        <taxon>Streptomyces</taxon>
    </lineage>
</organism>
<dbReference type="Proteomes" id="UP000509303">
    <property type="component" value="Chromosome"/>
</dbReference>
<evidence type="ECO:0000313" key="3">
    <source>
        <dbReference type="Proteomes" id="UP000509303"/>
    </source>
</evidence>
<accession>A0A7H8NAU7</accession>
<evidence type="ECO:0000259" key="1">
    <source>
        <dbReference type="Pfam" id="PF26526"/>
    </source>
</evidence>
<reference evidence="2 3" key="1">
    <citation type="submission" date="2020-06" db="EMBL/GenBank/DDBJ databases">
        <title>Genome mining for natural products.</title>
        <authorList>
            <person name="Zhang B."/>
            <person name="Shi J."/>
            <person name="Ge H."/>
        </authorList>
    </citation>
    <scope>NUCLEOTIDE SEQUENCE [LARGE SCALE GENOMIC DNA]</scope>
    <source>
        <strain evidence="2 3">NA00687</strain>
    </source>
</reference>
<evidence type="ECO:0000313" key="2">
    <source>
        <dbReference type="EMBL" id="QKW51551.1"/>
    </source>
</evidence>
<dbReference type="InterPro" id="IPR058488">
    <property type="entry name" value="DUF8175"/>
</dbReference>
<feature type="domain" description="DUF8175" evidence="1">
    <location>
        <begin position="47"/>
        <end position="135"/>
    </location>
</feature>
<keyword evidence="3" id="KW-1185">Reference proteome</keyword>
<dbReference type="EMBL" id="CP054929">
    <property type="protein sequence ID" value="QKW51551.1"/>
    <property type="molecule type" value="Genomic_DNA"/>
</dbReference>
<name>A0A7H8NAU7_9ACTN</name>
<dbReference type="RefSeq" id="WP_176163270.1">
    <property type="nucleotide sequence ID" value="NZ_CP054929.1"/>
</dbReference>
<dbReference type="AlphaFoldDB" id="A0A7H8NAU7"/>
<sequence length="168" mass="18545">MAMLVKANETEAQGEHSMADELMEIYDSYMTRESNRTGEYKRKAADIAARNDAALRQSMGLPNDGELPPGAYMRATVLGFRIVESSDDQVSAWLLSRVTASAGELEEERVSYTSNVLAAHWENGDWKIGPDDMERAAEVTEKRSRPAIVAPGDSQFNEAGWTAIRQAS</sequence>
<proteinExistence type="predicted"/>
<gene>
    <name evidence="2" type="ORF">HUT08_20780</name>
</gene>
<dbReference type="Pfam" id="PF26526">
    <property type="entry name" value="DUF8175"/>
    <property type="match status" value="1"/>
</dbReference>